<gene>
    <name evidence="2" type="ORF">CITCOLO1_LOCUS12564</name>
</gene>
<reference evidence="2 3" key="1">
    <citation type="submission" date="2024-03" db="EMBL/GenBank/DDBJ databases">
        <authorList>
            <person name="Gkanogiannis A."/>
            <person name="Becerra Lopez-Lavalle L."/>
        </authorList>
    </citation>
    <scope>NUCLEOTIDE SEQUENCE [LARGE SCALE GENOMIC DNA]</scope>
</reference>
<keyword evidence="1" id="KW-0812">Transmembrane</keyword>
<dbReference type="Proteomes" id="UP001642487">
    <property type="component" value="Chromosome 4"/>
</dbReference>
<proteinExistence type="predicted"/>
<feature type="transmembrane region" description="Helical" evidence="1">
    <location>
        <begin position="48"/>
        <end position="67"/>
    </location>
</feature>
<accession>A0ABP0YLU7</accession>
<evidence type="ECO:0000313" key="3">
    <source>
        <dbReference type="Proteomes" id="UP001642487"/>
    </source>
</evidence>
<name>A0ABP0YLU7_9ROSI</name>
<sequence>MSTKFASISAAYVQLEVYHGAGFQTSSLQCSDFRFVNEEYHTPFNHRIFDLSIFPFVTILIFSLFDFHHLTRFPFPLRSLPSPFSSG</sequence>
<evidence type="ECO:0000313" key="2">
    <source>
        <dbReference type="EMBL" id="CAK9320516.1"/>
    </source>
</evidence>
<dbReference type="EMBL" id="OZ021738">
    <property type="protein sequence ID" value="CAK9320516.1"/>
    <property type="molecule type" value="Genomic_DNA"/>
</dbReference>
<keyword evidence="1" id="KW-0472">Membrane</keyword>
<evidence type="ECO:0000256" key="1">
    <source>
        <dbReference type="SAM" id="Phobius"/>
    </source>
</evidence>
<organism evidence="2 3">
    <name type="scientific">Citrullus colocynthis</name>
    <name type="common">colocynth</name>
    <dbReference type="NCBI Taxonomy" id="252529"/>
    <lineage>
        <taxon>Eukaryota</taxon>
        <taxon>Viridiplantae</taxon>
        <taxon>Streptophyta</taxon>
        <taxon>Embryophyta</taxon>
        <taxon>Tracheophyta</taxon>
        <taxon>Spermatophyta</taxon>
        <taxon>Magnoliopsida</taxon>
        <taxon>eudicotyledons</taxon>
        <taxon>Gunneridae</taxon>
        <taxon>Pentapetalae</taxon>
        <taxon>rosids</taxon>
        <taxon>fabids</taxon>
        <taxon>Cucurbitales</taxon>
        <taxon>Cucurbitaceae</taxon>
        <taxon>Benincaseae</taxon>
        <taxon>Citrullus</taxon>
    </lineage>
</organism>
<keyword evidence="1" id="KW-1133">Transmembrane helix</keyword>
<protein>
    <submittedName>
        <fullName evidence="2">Uncharacterized protein</fullName>
    </submittedName>
</protein>
<keyword evidence="3" id="KW-1185">Reference proteome</keyword>